<protein>
    <submittedName>
        <fullName evidence="3">UBC core domain-containing protein</fullName>
    </submittedName>
</protein>
<dbReference type="SMART" id="SM00212">
    <property type="entry name" value="UBCc"/>
    <property type="match status" value="1"/>
</dbReference>
<dbReference type="WBParaSite" id="jg12670">
    <property type="protein sequence ID" value="jg12670"/>
    <property type="gene ID" value="jg12670"/>
</dbReference>
<evidence type="ECO:0000259" key="1">
    <source>
        <dbReference type="PROSITE" id="PS50127"/>
    </source>
</evidence>
<name>A0A915CVH9_9BILA</name>
<accession>A0A915CVH9</accession>
<dbReference type="CDD" id="cd23802">
    <property type="entry name" value="UBCc_UBE2Q"/>
    <property type="match status" value="1"/>
</dbReference>
<sequence>MACLQRLRDDIALLERLFPKTHDRFQIISASVDELSAKFLDPNGRTVRVYANIQENYPVAPPIWFSECDDPVVSAVLEQLTDDSHQQGEQGSNSTSILIHIYYLVSKLCSFHNVTMPLELAQIAPMLAGDDRDEGNGSELESTVDDDDVEEDLMCEMEDVEAARAQQLAQEDDVSPEGREVLTRVVSAQRQQHLQGAPSGSVTASDRLMKELREIYRSDNYKKGVYSIDLEKDSLYEWHVKLKKVDPDSQLASDMRQLAKAHSQDHLLFSFLFKDSFPFEPPFVRLVSPTVTNGFVLGGGALCMELLTKQGWTSAYSIESLIMQIAATLVKGKARISFDAKSAYSLAKAQQSFKSLVHIHSKSGWYTPPKSDG</sequence>
<dbReference type="Pfam" id="PF00179">
    <property type="entry name" value="UQ_con"/>
    <property type="match status" value="1"/>
</dbReference>
<feature type="domain" description="UBC core" evidence="1">
    <location>
        <begin position="203"/>
        <end position="366"/>
    </location>
</feature>
<proteinExistence type="predicted"/>
<organism evidence="2 3">
    <name type="scientific">Ditylenchus dipsaci</name>
    <dbReference type="NCBI Taxonomy" id="166011"/>
    <lineage>
        <taxon>Eukaryota</taxon>
        <taxon>Metazoa</taxon>
        <taxon>Ecdysozoa</taxon>
        <taxon>Nematoda</taxon>
        <taxon>Chromadorea</taxon>
        <taxon>Rhabditida</taxon>
        <taxon>Tylenchina</taxon>
        <taxon>Tylenchomorpha</taxon>
        <taxon>Sphaerularioidea</taxon>
        <taxon>Anguinidae</taxon>
        <taxon>Anguininae</taxon>
        <taxon>Ditylenchus</taxon>
    </lineage>
</organism>
<evidence type="ECO:0000313" key="2">
    <source>
        <dbReference type="Proteomes" id="UP000887574"/>
    </source>
</evidence>
<dbReference type="AlphaFoldDB" id="A0A915CVH9"/>
<dbReference type="Gene3D" id="3.10.110.10">
    <property type="entry name" value="Ubiquitin Conjugating Enzyme"/>
    <property type="match status" value="1"/>
</dbReference>
<dbReference type="InterPro" id="IPR000608">
    <property type="entry name" value="UBC"/>
</dbReference>
<dbReference type="Proteomes" id="UP000887574">
    <property type="component" value="Unplaced"/>
</dbReference>
<reference evidence="3" key="1">
    <citation type="submission" date="2022-11" db="UniProtKB">
        <authorList>
            <consortium name="WormBaseParasite"/>
        </authorList>
    </citation>
    <scope>IDENTIFICATION</scope>
</reference>
<keyword evidence="2" id="KW-1185">Reference proteome</keyword>
<dbReference type="SUPFAM" id="SSF54495">
    <property type="entry name" value="UBC-like"/>
    <property type="match status" value="1"/>
</dbReference>
<dbReference type="FunFam" id="3.10.110.10:FF:000131">
    <property type="entry name" value="Ubiquitin-conjugating enzyme E2 25"/>
    <property type="match status" value="1"/>
</dbReference>
<dbReference type="PROSITE" id="PS50127">
    <property type="entry name" value="UBC_2"/>
    <property type="match status" value="1"/>
</dbReference>
<dbReference type="InterPro" id="IPR016135">
    <property type="entry name" value="UBQ-conjugating_enzyme/RWD"/>
</dbReference>
<evidence type="ECO:0000313" key="3">
    <source>
        <dbReference type="WBParaSite" id="jg12670"/>
    </source>
</evidence>